<name>A0A3S2U087_9BURK</name>
<dbReference type="Proteomes" id="UP000288178">
    <property type="component" value="Unassembled WGS sequence"/>
</dbReference>
<dbReference type="AlphaFoldDB" id="A0A3S2U087"/>
<evidence type="ECO:0000313" key="1">
    <source>
        <dbReference type="EMBL" id="RVT48995.1"/>
    </source>
</evidence>
<reference evidence="1 2" key="1">
    <citation type="submission" date="2019-01" db="EMBL/GenBank/DDBJ databases">
        <authorList>
            <person name="Chen W.-M."/>
        </authorList>
    </citation>
    <scope>NUCLEOTIDE SEQUENCE [LARGE SCALE GENOMIC DNA]</scope>
    <source>
        <strain evidence="1 2">ICH-3</strain>
    </source>
</reference>
<keyword evidence="2" id="KW-1185">Reference proteome</keyword>
<sequence length="127" mass="13623">MTDSRLNTTLHHTLETLAATPAGFSVSDVTGHAPEQVRRAAQALVAAGRLHRATVGTRRVRYFASAGGASAFLKTQPSTSPARALGTARTKARWSADEPGLITAQTRIIKAPPLPRDVLRTNTYPMY</sequence>
<evidence type="ECO:0000313" key="2">
    <source>
        <dbReference type="Proteomes" id="UP000288178"/>
    </source>
</evidence>
<proteinExistence type="predicted"/>
<protein>
    <submittedName>
        <fullName evidence="1">Uncharacterized protein</fullName>
    </submittedName>
</protein>
<organism evidence="1 2">
    <name type="scientific">Rubrivivax albus</name>
    <dbReference type="NCBI Taxonomy" id="2499835"/>
    <lineage>
        <taxon>Bacteria</taxon>
        <taxon>Pseudomonadati</taxon>
        <taxon>Pseudomonadota</taxon>
        <taxon>Betaproteobacteria</taxon>
        <taxon>Burkholderiales</taxon>
        <taxon>Sphaerotilaceae</taxon>
        <taxon>Rubrivivax</taxon>
    </lineage>
</organism>
<gene>
    <name evidence="1" type="ORF">ENE75_21870</name>
</gene>
<accession>A0A3S2U087</accession>
<dbReference type="EMBL" id="SACT01000009">
    <property type="protein sequence ID" value="RVT48995.1"/>
    <property type="molecule type" value="Genomic_DNA"/>
</dbReference>
<dbReference type="RefSeq" id="WP_128200660.1">
    <property type="nucleotide sequence ID" value="NZ_SACT01000009.1"/>
</dbReference>
<comment type="caution">
    <text evidence="1">The sequence shown here is derived from an EMBL/GenBank/DDBJ whole genome shotgun (WGS) entry which is preliminary data.</text>
</comment>